<sequence length="84" mass="9141">MALIRRGVRGAKPSGRIWGRFPDGPGRLPASTLKASPGFIRHTARRCFHRRRGEAARPGVGRDLAPETEASPHLRRTCSDGKAA</sequence>
<reference evidence="2" key="1">
    <citation type="submission" date="2021-01" db="EMBL/GenBank/DDBJ databases">
        <title>A chromosome-scale assembly of European eel, Anguilla anguilla.</title>
        <authorList>
            <person name="Henkel C."/>
            <person name="Jong-Raadsen S.A."/>
            <person name="Dufour S."/>
            <person name="Weltzien F.-A."/>
            <person name="Palstra A.P."/>
            <person name="Pelster B."/>
            <person name="Spaink H.P."/>
            <person name="Van Den Thillart G.E."/>
            <person name="Jansen H."/>
            <person name="Zahm M."/>
            <person name="Klopp C."/>
            <person name="Cedric C."/>
            <person name="Louis A."/>
            <person name="Berthelot C."/>
            <person name="Parey E."/>
            <person name="Roest Crollius H."/>
            <person name="Montfort J."/>
            <person name="Robinson-Rechavi M."/>
            <person name="Bucao C."/>
            <person name="Bouchez O."/>
            <person name="Gislard M."/>
            <person name="Lluch J."/>
            <person name="Milhes M."/>
            <person name="Lampietro C."/>
            <person name="Lopez Roques C."/>
            <person name="Donnadieu C."/>
            <person name="Braasch I."/>
            <person name="Desvignes T."/>
            <person name="Postlethwait J."/>
            <person name="Bobe J."/>
            <person name="Guiguen Y."/>
            <person name="Dirks R."/>
        </authorList>
    </citation>
    <scope>NUCLEOTIDE SEQUENCE</scope>
    <source>
        <strain evidence="2">Tag_6206</strain>
        <tissue evidence="2">Liver</tissue>
    </source>
</reference>
<evidence type="ECO:0000313" key="3">
    <source>
        <dbReference type="Proteomes" id="UP001044222"/>
    </source>
</evidence>
<keyword evidence="3" id="KW-1185">Reference proteome</keyword>
<organism evidence="2 3">
    <name type="scientific">Anguilla anguilla</name>
    <name type="common">European freshwater eel</name>
    <name type="synonym">Muraena anguilla</name>
    <dbReference type="NCBI Taxonomy" id="7936"/>
    <lineage>
        <taxon>Eukaryota</taxon>
        <taxon>Metazoa</taxon>
        <taxon>Chordata</taxon>
        <taxon>Craniata</taxon>
        <taxon>Vertebrata</taxon>
        <taxon>Euteleostomi</taxon>
        <taxon>Actinopterygii</taxon>
        <taxon>Neopterygii</taxon>
        <taxon>Teleostei</taxon>
        <taxon>Anguilliformes</taxon>
        <taxon>Anguillidae</taxon>
        <taxon>Anguilla</taxon>
    </lineage>
</organism>
<protein>
    <submittedName>
        <fullName evidence="2">Uncharacterized protein</fullName>
    </submittedName>
</protein>
<gene>
    <name evidence="2" type="ORF">ANANG_G00068660</name>
</gene>
<dbReference type="Proteomes" id="UP001044222">
    <property type="component" value="Unassembled WGS sequence"/>
</dbReference>
<dbReference type="AlphaFoldDB" id="A0A9D3S7N0"/>
<dbReference type="EMBL" id="JAFIRN010000003">
    <property type="protein sequence ID" value="KAG5853017.1"/>
    <property type="molecule type" value="Genomic_DNA"/>
</dbReference>
<evidence type="ECO:0000313" key="2">
    <source>
        <dbReference type="EMBL" id="KAG5853017.1"/>
    </source>
</evidence>
<feature type="region of interest" description="Disordered" evidence="1">
    <location>
        <begin position="51"/>
        <end position="84"/>
    </location>
</feature>
<accession>A0A9D3S7N0</accession>
<feature type="region of interest" description="Disordered" evidence="1">
    <location>
        <begin position="1"/>
        <end position="33"/>
    </location>
</feature>
<comment type="caution">
    <text evidence="2">The sequence shown here is derived from an EMBL/GenBank/DDBJ whole genome shotgun (WGS) entry which is preliminary data.</text>
</comment>
<evidence type="ECO:0000256" key="1">
    <source>
        <dbReference type="SAM" id="MobiDB-lite"/>
    </source>
</evidence>
<name>A0A9D3S7N0_ANGAN</name>
<proteinExistence type="predicted"/>